<feature type="repeat" description="PPR" evidence="2">
    <location>
        <begin position="95"/>
        <end position="129"/>
    </location>
</feature>
<keyword evidence="1" id="KW-0677">Repeat</keyword>
<feature type="chain" id="PRO_5040423423" description="Pentatricopeptide repeat-containing protein" evidence="3">
    <location>
        <begin position="25"/>
        <end position="378"/>
    </location>
</feature>
<evidence type="ECO:0000256" key="1">
    <source>
        <dbReference type="ARBA" id="ARBA00022737"/>
    </source>
</evidence>
<dbReference type="OrthoDB" id="185373at2759"/>
<gene>
    <name evidence="4" type="ORF">Cgig2_025511</name>
</gene>
<dbReference type="EMBL" id="JAKOGI010000334">
    <property type="protein sequence ID" value="KAJ8436681.1"/>
    <property type="molecule type" value="Genomic_DNA"/>
</dbReference>
<comment type="caution">
    <text evidence="4">The sequence shown here is derived from an EMBL/GenBank/DDBJ whole genome shotgun (WGS) entry which is preliminary data.</text>
</comment>
<dbReference type="Proteomes" id="UP001153076">
    <property type="component" value="Unassembled WGS sequence"/>
</dbReference>
<dbReference type="FunFam" id="1.25.40.10:FF:000285">
    <property type="entry name" value="Pentatricopeptide repeat-containing protein, chloroplastic"/>
    <property type="match status" value="1"/>
</dbReference>
<dbReference type="InterPro" id="IPR002885">
    <property type="entry name" value="PPR_rpt"/>
</dbReference>
<feature type="repeat" description="PPR" evidence="2">
    <location>
        <begin position="193"/>
        <end position="227"/>
    </location>
</feature>
<dbReference type="InterPro" id="IPR046960">
    <property type="entry name" value="PPR_At4g14850-like_plant"/>
</dbReference>
<name>A0A9Q1QCQ9_9CARY</name>
<dbReference type="GO" id="GO:0003723">
    <property type="term" value="F:RNA binding"/>
    <property type="evidence" value="ECO:0007669"/>
    <property type="project" value="InterPro"/>
</dbReference>
<evidence type="ECO:0000313" key="5">
    <source>
        <dbReference type="Proteomes" id="UP001153076"/>
    </source>
</evidence>
<evidence type="ECO:0000256" key="3">
    <source>
        <dbReference type="SAM" id="SignalP"/>
    </source>
</evidence>
<keyword evidence="5" id="KW-1185">Reference proteome</keyword>
<dbReference type="PROSITE" id="PS51375">
    <property type="entry name" value="PPR"/>
    <property type="match status" value="2"/>
</dbReference>
<proteinExistence type="predicted"/>
<dbReference type="InterPro" id="IPR011990">
    <property type="entry name" value="TPR-like_helical_dom_sf"/>
</dbReference>
<dbReference type="PANTHER" id="PTHR47926">
    <property type="entry name" value="PENTATRICOPEPTIDE REPEAT-CONTAINING PROTEIN"/>
    <property type="match status" value="1"/>
</dbReference>
<accession>A0A9Q1QCQ9</accession>
<feature type="signal peptide" evidence="3">
    <location>
        <begin position="1"/>
        <end position="24"/>
    </location>
</feature>
<dbReference type="GO" id="GO:0009451">
    <property type="term" value="P:RNA modification"/>
    <property type="evidence" value="ECO:0007669"/>
    <property type="project" value="InterPro"/>
</dbReference>
<evidence type="ECO:0008006" key="6">
    <source>
        <dbReference type="Google" id="ProtNLM"/>
    </source>
</evidence>
<evidence type="ECO:0000313" key="4">
    <source>
        <dbReference type="EMBL" id="KAJ8436681.1"/>
    </source>
</evidence>
<sequence length="378" mass="42994">MMSYQVQNIHCIHRFLFFTSYCLCHVILAEECSLLLEHCVQSKSLKDGKMIHRHLLKNNYSVISSYLLEKVIYMYISCGRLDLARHVFDEIQNPNVVLWNLMIKTYAWSGPFEFSINLYTRMWASGILPTKFTFPVVLKASNSIGHVEEIHNHILRLGFELDVYISTALVNLYAKCGALVQVENVFQAMSNRDIVAWNAMIAGFSLHGLYDDVIRLIIGMQEIDISPNPSTIVTILPVAIHGCSIRKGFSQEVMLGTSLLDMYGKCGCISTARTIFDRLDSRNEVTWSAMIGSYIMTDHMREALTLFDYILLQDCGTPLLVSLIYALQYCTKLIDLRNGKRIHCRILKSGHLSNLMASNLTLSMYAKNGVLDDAVRFF</sequence>
<reference evidence="4" key="1">
    <citation type="submission" date="2022-04" db="EMBL/GenBank/DDBJ databases">
        <title>Carnegiea gigantea Genome sequencing and assembly v2.</title>
        <authorList>
            <person name="Copetti D."/>
            <person name="Sanderson M.J."/>
            <person name="Burquez A."/>
            <person name="Wojciechowski M.F."/>
        </authorList>
    </citation>
    <scope>NUCLEOTIDE SEQUENCE</scope>
    <source>
        <strain evidence="4">SGP5-SGP5p</strain>
        <tissue evidence="4">Aerial part</tissue>
    </source>
</reference>
<evidence type="ECO:0000256" key="2">
    <source>
        <dbReference type="PROSITE-ProRule" id="PRU00708"/>
    </source>
</evidence>
<protein>
    <recommendedName>
        <fullName evidence="6">Pentatricopeptide repeat-containing protein</fullName>
    </recommendedName>
</protein>
<dbReference type="Gene3D" id="1.25.40.10">
    <property type="entry name" value="Tetratricopeptide repeat domain"/>
    <property type="match status" value="3"/>
</dbReference>
<keyword evidence="3" id="KW-0732">Signal</keyword>
<organism evidence="4 5">
    <name type="scientific">Carnegiea gigantea</name>
    <dbReference type="NCBI Taxonomy" id="171969"/>
    <lineage>
        <taxon>Eukaryota</taxon>
        <taxon>Viridiplantae</taxon>
        <taxon>Streptophyta</taxon>
        <taxon>Embryophyta</taxon>
        <taxon>Tracheophyta</taxon>
        <taxon>Spermatophyta</taxon>
        <taxon>Magnoliopsida</taxon>
        <taxon>eudicotyledons</taxon>
        <taxon>Gunneridae</taxon>
        <taxon>Pentapetalae</taxon>
        <taxon>Caryophyllales</taxon>
        <taxon>Cactineae</taxon>
        <taxon>Cactaceae</taxon>
        <taxon>Cactoideae</taxon>
        <taxon>Echinocereeae</taxon>
        <taxon>Carnegiea</taxon>
    </lineage>
</organism>
<dbReference type="Pfam" id="PF01535">
    <property type="entry name" value="PPR"/>
    <property type="match status" value="5"/>
</dbReference>
<dbReference type="AlphaFoldDB" id="A0A9Q1QCQ9"/>